<dbReference type="EMBL" id="JAIWYP010000001">
    <property type="protein sequence ID" value="KAH3896800.1"/>
    <property type="molecule type" value="Genomic_DNA"/>
</dbReference>
<comment type="caution">
    <text evidence="1">The sequence shown here is derived from an EMBL/GenBank/DDBJ whole genome shotgun (WGS) entry which is preliminary data.</text>
</comment>
<sequence length="67" mass="7622">MNFSRDIVTSNVTNSDWSINVCPHADRRFRGKTFSFAWKVLKSAACGVNKVENINQPCFPESSRRPC</sequence>
<accession>A0A9D4NLZ6</accession>
<dbReference type="AlphaFoldDB" id="A0A9D4NLZ6"/>
<keyword evidence="2" id="KW-1185">Reference proteome</keyword>
<reference evidence="1" key="2">
    <citation type="submission" date="2020-11" db="EMBL/GenBank/DDBJ databases">
        <authorList>
            <person name="McCartney M.A."/>
            <person name="Auch B."/>
            <person name="Kono T."/>
            <person name="Mallez S."/>
            <person name="Becker A."/>
            <person name="Gohl D.M."/>
            <person name="Silverstein K.A.T."/>
            <person name="Koren S."/>
            <person name="Bechman K.B."/>
            <person name="Herman A."/>
            <person name="Abrahante J.E."/>
            <person name="Garbe J."/>
        </authorList>
    </citation>
    <scope>NUCLEOTIDE SEQUENCE</scope>
    <source>
        <strain evidence="1">Duluth1</strain>
        <tissue evidence="1">Whole animal</tissue>
    </source>
</reference>
<name>A0A9D4NLZ6_DREPO</name>
<dbReference type="Proteomes" id="UP000828390">
    <property type="component" value="Unassembled WGS sequence"/>
</dbReference>
<evidence type="ECO:0000313" key="1">
    <source>
        <dbReference type="EMBL" id="KAH3896800.1"/>
    </source>
</evidence>
<organism evidence="1 2">
    <name type="scientific">Dreissena polymorpha</name>
    <name type="common">Zebra mussel</name>
    <name type="synonym">Mytilus polymorpha</name>
    <dbReference type="NCBI Taxonomy" id="45954"/>
    <lineage>
        <taxon>Eukaryota</taxon>
        <taxon>Metazoa</taxon>
        <taxon>Spiralia</taxon>
        <taxon>Lophotrochozoa</taxon>
        <taxon>Mollusca</taxon>
        <taxon>Bivalvia</taxon>
        <taxon>Autobranchia</taxon>
        <taxon>Heteroconchia</taxon>
        <taxon>Euheterodonta</taxon>
        <taxon>Imparidentia</taxon>
        <taxon>Neoheterodontei</taxon>
        <taxon>Myida</taxon>
        <taxon>Dreissenoidea</taxon>
        <taxon>Dreissenidae</taxon>
        <taxon>Dreissena</taxon>
    </lineage>
</organism>
<proteinExistence type="predicted"/>
<gene>
    <name evidence="1" type="ORF">DPMN_020981</name>
</gene>
<protein>
    <submittedName>
        <fullName evidence="1">Uncharacterized protein</fullName>
    </submittedName>
</protein>
<reference evidence="1" key="1">
    <citation type="journal article" date="2019" name="bioRxiv">
        <title>The Genome of the Zebra Mussel, Dreissena polymorpha: A Resource for Invasive Species Research.</title>
        <authorList>
            <person name="McCartney M.A."/>
            <person name="Auch B."/>
            <person name="Kono T."/>
            <person name="Mallez S."/>
            <person name="Zhang Y."/>
            <person name="Obille A."/>
            <person name="Becker A."/>
            <person name="Abrahante J.E."/>
            <person name="Garbe J."/>
            <person name="Badalamenti J.P."/>
            <person name="Herman A."/>
            <person name="Mangelson H."/>
            <person name="Liachko I."/>
            <person name="Sullivan S."/>
            <person name="Sone E.D."/>
            <person name="Koren S."/>
            <person name="Silverstein K.A.T."/>
            <person name="Beckman K.B."/>
            <person name="Gohl D.M."/>
        </authorList>
    </citation>
    <scope>NUCLEOTIDE SEQUENCE</scope>
    <source>
        <strain evidence="1">Duluth1</strain>
        <tissue evidence="1">Whole animal</tissue>
    </source>
</reference>
<evidence type="ECO:0000313" key="2">
    <source>
        <dbReference type="Proteomes" id="UP000828390"/>
    </source>
</evidence>